<evidence type="ECO:0000259" key="7">
    <source>
        <dbReference type="PROSITE" id="PS50262"/>
    </source>
</evidence>
<evidence type="ECO:0000256" key="3">
    <source>
        <dbReference type="ARBA" id="ARBA00022989"/>
    </source>
</evidence>
<dbReference type="EMBL" id="CABIJS010000188">
    <property type="protein sequence ID" value="VUZ45845.1"/>
    <property type="molecule type" value="Genomic_DNA"/>
</dbReference>
<evidence type="ECO:0000256" key="2">
    <source>
        <dbReference type="ARBA" id="ARBA00022692"/>
    </source>
</evidence>
<evidence type="ECO:0000256" key="6">
    <source>
        <dbReference type="SAM" id="Phobius"/>
    </source>
</evidence>
<dbReference type="Proteomes" id="UP000321570">
    <property type="component" value="Unassembled WGS sequence"/>
</dbReference>
<feature type="transmembrane region" description="Helical" evidence="6">
    <location>
        <begin position="151"/>
        <end position="171"/>
    </location>
</feature>
<dbReference type="Gene3D" id="1.20.1070.10">
    <property type="entry name" value="Rhodopsin 7-helix transmembrane proteins"/>
    <property type="match status" value="1"/>
</dbReference>
<feature type="transmembrane region" description="Helical" evidence="6">
    <location>
        <begin position="40"/>
        <end position="60"/>
    </location>
</feature>
<dbReference type="PANTHER" id="PTHR46641:SF2">
    <property type="entry name" value="FMRFAMIDE RECEPTOR"/>
    <property type="match status" value="1"/>
</dbReference>
<proteinExistence type="predicted"/>
<name>A0A0R3SPR4_HYMDI</name>
<feature type="transmembrane region" description="Helical" evidence="6">
    <location>
        <begin position="109"/>
        <end position="130"/>
    </location>
</feature>
<keyword evidence="2 6" id="KW-0812">Transmembrane</keyword>
<dbReference type="EMBL" id="UYSG01010892">
    <property type="protein sequence ID" value="VDL59292.1"/>
    <property type="molecule type" value="Genomic_DNA"/>
</dbReference>
<feature type="domain" description="G-protein coupled receptors family 1 profile" evidence="7">
    <location>
        <begin position="51"/>
        <end position="356"/>
    </location>
</feature>
<dbReference type="PROSITE" id="PS50262">
    <property type="entry name" value="G_PROTEIN_RECEP_F1_2"/>
    <property type="match status" value="1"/>
</dbReference>
<dbReference type="WBParaSite" id="HDID_0000697601-mRNA-1">
    <property type="protein sequence ID" value="HDID_0000697601-mRNA-1"/>
    <property type="gene ID" value="HDID_0000697601"/>
</dbReference>
<keyword evidence="3 6" id="KW-1133">Transmembrane helix</keyword>
<evidence type="ECO:0000313" key="11">
    <source>
        <dbReference type="Proteomes" id="UP000321570"/>
    </source>
</evidence>
<evidence type="ECO:0000256" key="5">
    <source>
        <dbReference type="SAM" id="MobiDB-lite"/>
    </source>
</evidence>
<evidence type="ECO:0000256" key="4">
    <source>
        <dbReference type="ARBA" id="ARBA00023136"/>
    </source>
</evidence>
<feature type="transmembrane region" description="Helical" evidence="6">
    <location>
        <begin position="297"/>
        <end position="319"/>
    </location>
</feature>
<reference evidence="12" key="1">
    <citation type="submission" date="2017-02" db="UniProtKB">
        <authorList>
            <consortium name="WormBaseParasite"/>
        </authorList>
    </citation>
    <scope>IDENTIFICATION</scope>
</reference>
<evidence type="ECO:0000313" key="8">
    <source>
        <dbReference type="EMBL" id="VDL59292.1"/>
    </source>
</evidence>
<dbReference type="InterPro" id="IPR017452">
    <property type="entry name" value="GPCR_Rhodpsn_7TM"/>
</dbReference>
<dbReference type="AlphaFoldDB" id="A0A0R3SPR4"/>
<protein>
    <submittedName>
        <fullName evidence="12">G_PROTEIN_RECEP_F1_2 domain-containing protein</fullName>
    </submittedName>
</protein>
<dbReference type="Pfam" id="PF00001">
    <property type="entry name" value="7tm_1"/>
    <property type="match status" value="1"/>
</dbReference>
<feature type="region of interest" description="Disordered" evidence="5">
    <location>
        <begin position="378"/>
        <end position="406"/>
    </location>
</feature>
<dbReference type="OrthoDB" id="6286129at2759"/>
<keyword evidence="11" id="KW-1185">Reference proteome</keyword>
<dbReference type="GO" id="GO:0004930">
    <property type="term" value="F:G protein-coupled receptor activity"/>
    <property type="evidence" value="ECO:0007669"/>
    <property type="project" value="InterPro"/>
</dbReference>
<dbReference type="Proteomes" id="UP000274504">
    <property type="component" value="Unassembled WGS sequence"/>
</dbReference>
<gene>
    <name evidence="8" type="ORF">HDID_LOCUS6974</name>
    <name evidence="9" type="ORF">WMSIL1_LOCUS5698</name>
</gene>
<comment type="subcellular location">
    <subcellularLocation>
        <location evidence="1">Membrane</location>
    </subcellularLocation>
</comment>
<evidence type="ECO:0000313" key="10">
    <source>
        <dbReference type="Proteomes" id="UP000274504"/>
    </source>
</evidence>
<dbReference type="STRING" id="6216.A0A0R3SPR4"/>
<feature type="region of interest" description="Disordered" evidence="5">
    <location>
        <begin position="477"/>
        <end position="499"/>
    </location>
</feature>
<evidence type="ECO:0000313" key="12">
    <source>
        <dbReference type="WBParaSite" id="HDID_0000697601-mRNA-1"/>
    </source>
</evidence>
<accession>A0A0R3SPR4</accession>
<dbReference type="GO" id="GO:0016020">
    <property type="term" value="C:membrane"/>
    <property type="evidence" value="ECO:0007669"/>
    <property type="project" value="UniProtKB-SubCell"/>
</dbReference>
<evidence type="ECO:0000313" key="9">
    <source>
        <dbReference type="EMBL" id="VUZ45845.1"/>
    </source>
</evidence>
<feature type="transmembrane region" description="Helical" evidence="6">
    <location>
        <begin position="243"/>
        <end position="266"/>
    </location>
</feature>
<feature type="transmembrane region" description="Helical" evidence="6">
    <location>
        <begin position="72"/>
        <end position="93"/>
    </location>
</feature>
<keyword evidence="4 6" id="KW-0472">Membrane</keyword>
<reference evidence="9 11" key="3">
    <citation type="submission" date="2019-07" db="EMBL/GenBank/DDBJ databases">
        <authorList>
            <person name="Jastrzebski P J."/>
            <person name="Paukszto L."/>
            <person name="Jastrzebski P J."/>
        </authorList>
    </citation>
    <scope>NUCLEOTIDE SEQUENCE [LARGE SCALE GENOMIC DNA]</scope>
    <source>
        <strain evidence="9 11">WMS-il1</strain>
    </source>
</reference>
<sequence>MNLTLFASEKLEYLSPETIGIIDDGGGSGRLTPVQVIRHIITPAVCLISMGALIFTLILLHRKKLVRITALIYLKCMGFVDLLSLIFIFILSLDYSSKSFFKAQKFSPALHGCLFGFLFTSNWLMTAQAIERTIAISKPFKAKQIREKHRRIVVSVIFILSVLFTIPTLVLDIMQTERYQEDPGDFHKDGDGFFHFFNKFKNDINLPQFDINQTYSLESFVPVSPSKDKWPRYLVIFEKVQSWLVYFVLFFILPFVCLCLTSFYLLSAVKMSGRFVRQHCIRGGVEFRNTLREEARMTVLTLCLIGAFFICQSPFVIYQAFTHVGLLSRPSHEMSLVRALIHLALALKSDCTFVFHCWLNQRFALALRRMLCSFSSNTASGRCHGSKSYSQEDSQNQYNSRQGQTRSLIRHHAIQQTSRADEKQMKILLKEIDFKRRAGCHRNQNFNKSDEKSPTSIKASITYKKSDMRKRSIPIEEALQNSGTQEPLSPKDSTDDTIKGFNYNPRIMVTLEAKEMKDFQSILQKKCCKKQSRFFSENDLCTSCTTTGCSCGLSCQATSICSSLDCTAETSTQCRYSLTKSFSLPPLNSTNGPYHAFPTACGDL</sequence>
<reference evidence="8 10" key="2">
    <citation type="submission" date="2018-11" db="EMBL/GenBank/DDBJ databases">
        <authorList>
            <consortium name="Pathogen Informatics"/>
        </authorList>
    </citation>
    <scope>NUCLEOTIDE SEQUENCE [LARGE SCALE GENOMIC DNA]</scope>
</reference>
<organism evidence="12">
    <name type="scientific">Hymenolepis diminuta</name>
    <name type="common">Rat tapeworm</name>
    <dbReference type="NCBI Taxonomy" id="6216"/>
    <lineage>
        <taxon>Eukaryota</taxon>
        <taxon>Metazoa</taxon>
        <taxon>Spiralia</taxon>
        <taxon>Lophotrochozoa</taxon>
        <taxon>Platyhelminthes</taxon>
        <taxon>Cestoda</taxon>
        <taxon>Eucestoda</taxon>
        <taxon>Cyclophyllidea</taxon>
        <taxon>Hymenolepididae</taxon>
        <taxon>Hymenolepis</taxon>
    </lineage>
</organism>
<dbReference type="PANTHER" id="PTHR46641">
    <property type="entry name" value="FMRFAMIDE RECEPTOR-RELATED"/>
    <property type="match status" value="1"/>
</dbReference>
<dbReference type="SUPFAM" id="SSF81321">
    <property type="entry name" value="Family A G protein-coupled receptor-like"/>
    <property type="match status" value="1"/>
</dbReference>
<dbReference type="InterPro" id="IPR000276">
    <property type="entry name" value="GPCR_Rhodpsn"/>
</dbReference>
<evidence type="ECO:0000256" key="1">
    <source>
        <dbReference type="ARBA" id="ARBA00004370"/>
    </source>
</evidence>
<feature type="compositionally biased region" description="Polar residues" evidence="5">
    <location>
        <begin position="387"/>
        <end position="406"/>
    </location>
</feature>
<dbReference type="InterPro" id="IPR052954">
    <property type="entry name" value="GPCR-Ligand_Int"/>
</dbReference>